<evidence type="ECO:0008006" key="3">
    <source>
        <dbReference type="Google" id="ProtNLM"/>
    </source>
</evidence>
<comment type="caution">
    <text evidence="1">The sequence shown here is derived from an EMBL/GenBank/DDBJ whole genome shotgun (WGS) entry which is preliminary data.</text>
</comment>
<name>A0A423TJ14_PENVA</name>
<organism evidence="1 2">
    <name type="scientific">Penaeus vannamei</name>
    <name type="common">Whiteleg shrimp</name>
    <name type="synonym">Litopenaeus vannamei</name>
    <dbReference type="NCBI Taxonomy" id="6689"/>
    <lineage>
        <taxon>Eukaryota</taxon>
        <taxon>Metazoa</taxon>
        <taxon>Ecdysozoa</taxon>
        <taxon>Arthropoda</taxon>
        <taxon>Crustacea</taxon>
        <taxon>Multicrustacea</taxon>
        <taxon>Malacostraca</taxon>
        <taxon>Eumalacostraca</taxon>
        <taxon>Eucarida</taxon>
        <taxon>Decapoda</taxon>
        <taxon>Dendrobranchiata</taxon>
        <taxon>Penaeoidea</taxon>
        <taxon>Penaeidae</taxon>
        <taxon>Penaeus</taxon>
    </lineage>
</organism>
<dbReference type="OrthoDB" id="6357064at2759"/>
<accession>A0A423TJ14</accession>
<proteinExistence type="predicted"/>
<evidence type="ECO:0000313" key="2">
    <source>
        <dbReference type="Proteomes" id="UP000283509"/>
    </source>
</evidence>
<dbReference type="InterPro" id="IPR008979">
    <property type="entry name" value="Galactose-bd-like_sf"/>
</dbReference>
<gene>
    <name evidence="1" type="ORF">C7M84_004965</name>
</gene>
<dbReference type="EMBL" id="QCYY01001661">
    <property type="protein sequence ID" value="ROT76439.1"/>
    <property type="molecule type" value="Genomic_DNA"/>
</dbReference>
<sequence length="239" mass="26606">MVTVTICTITCIVRAGSTTFAEIAPSFPPDLASSFLVEVKERQCRQSHPCVNQCNLQPNCRLVCIKDSTCHMYSGWVSEQWSGYNKTDAIRFGSCFTSWTNQRRIFPVATNQSGNYYDYYSSEAVSGYLSRPVRYCSITARVANPWWWADLGESKTVSQIVVHIRRDGHSDSQFRSVVARLGDASEASQNAVFDSKDGVPGIGSVIQFTPTRPRVGRFLSLQSIVSLGYLTICNVQILS</sequence>
<reference evidence="1 2" key="2">
    <citation type="submission" date="2019-01" db="EMBL/GenBank/DDBJ databases">
        <title>The decoding of complex shrimp genome reveals the adaptation for benthos swimmer, frequently molting mechanism and breeding impact on genome.</title>
        <authorList>
            <person name="Sun Y."/>
            <person name="Gao Y."/>
            <person name="Yu Y."/>
        </authorList>
    </citation>
    <scope>NUCLEOTIDE SEQUENCE [LARGE SCALE GENOMIC DNA]</scope>
    <source>
        <tissue evidence="1">Muscle</tissue>
    </source>
</reference>
<reference evidence="1 2" key="1">
    <citation type="submission" date="2018-04" db="EMBL/GenBank/DDBJ databases">
        <authorList>
            <person name="Zhang X."/>
            <person name="Yuan J."/>
            <person name="Li F."/>
            <person name="Xiang J."/>
        </authorList>
    </citation>
    <scope>NUCLEOTIDE SEQUENCE [LARGE SCALE GENOMIC DNA]</scope>
    <source>
        <tissue evidence="1">Muscle</tissue>
    </source>
</reference>
<dbReference type="Gene3D" id="2.60.120.260">
    <property type="entry name" value="Galactose-binding domain-like"/>
    <property type="match status" value="1"/>
</dbReference>
<dbReference type="SUPFAM" id="SSF49785">
    <property type="entry name" value="Galactose-binding domain-like"/>
    <property type="match status" value="1"/>
</dbReference>
<evidence type="ECO:0000313" key="1">
    <source>
        <dbReference type="EMBL" id="ROT76439.1"/>
    </source>
</evidence>
<keyword evidence="2" id="KW-1185">Reference proteome</keyword>
<protein>
    <recommendedName>
        <fullName evidence="3">F5/8 type C domain-containing protein</fullName>
    </recommendedName>
</protein>
<dbReference type="Proteomes" id="UP000283509">
    <property type="component" value="Unassembled WGS sequence"/>
</dbReference>
<dbReference type="AlphaFoldDB" id="A0A423TJ14"/>